<dbReference type="InterPro" id="IPR051552">
    <property type="entry name" value="HptR"/>
</dbReference>
<evidence type="ECO:0000313" key="12">
    <source>
        <dbReference type="Proteomes" id="UP000198565"/>
    </source>
</evidence>
<sequence>MYKVLLVDDERMILEGIAKIVDWEKHEVELIDKAMNGLEALECIANNCPDIVITDITMPGLDGIGLVSKAKEEYPDIKWIFLSGYSEFEYAQKAIRFGVKHYLLKPCNEEKIAEALDEVVTEKKKEDEAIKYLQSMQDEALKLYHYEYEDILKKYLNYQELPNELIKQLKVMLEKKFNDHLICFIVLCLDDENEYILLQKLLEKYSNTNNNEHICTIVDDSVVIMEKYTPTIEDRLTRYLQHLPDQSNQNITAIISPTFTKDEIFNSSFRLENAIAQSFYVSSSKVIRSQDWITFLNTDKNDIEIDLDKIIIDLKKSELKRANQIIQEFCQKLQDYYIHPKIAKSYFIKIYILILSKYNSNIEENRIGSITKMENFLHIQHVQQFFHDLFDALLQNDQNSKHYSKVVRQMLDCIEKEIENPNLSLRWIGNNCLYMNPDYLGKIFKKEVGQRFSSYVTNLRINKAVKIIETEEEVRVFELAERMGFGNNPHYFSQLFKRIKGYTPSEVIKSHD</sequence>
<keyword evidence="2" id="KW-0963">Cytoplasm</keyword>
<evidence type="ECO:0000259" key="9">
    <source>
        <dbReference type="PROSITE" id="PS01124"/>
    </source>
</evidence>
<evidence type="ECO:0000256" key="7">
    <source>
        <dbReference type="ARBA" id="ARBA00023163"/>
    </source>
</evidence>
<evidence type="ECO:0000256" key="5">
    <source>
        <dbReference type="ARBA" id="ARBA00023015"/>
    </source>
</evidence>
<dbReference type="PROSITE" id="PS50110">
    <property type="entry name" value="RESPONSE_REGULATORY"/>
    <property type="match status" value="1"/>
</dbReference>
<keyword evidence="7" id="KW-0804">Transcription</keyword>
<keyword evidence="4" id="KW-0902">Two-component regulatory system</keyword>
<dbReference type="Gene3D" id="3.40.50.2300">
    <property type="match status" value="1"/>
</dbReference>
<keyword evidence="5" id="KW-0805">Transcription regulation</keyword>
<evidence type="ECO:0000256" key="4">
    <source>
        <dbReference type="ARBA" id="ARBA00023012"/>
    </source>
</evidence>
<evidence type="ECO:0000256" key="3">
    <source>
        <dbReference type="ARBA" id="ARBA00022553"/>
    </source>
</evidence>
<dbReference type="Pfam" id="PF00072">
    <property type="entry name" value="Response_reg"/>
    <property type="match status" value="1"/>
</dbReference>
<dbReference type="PROSITE" id="PS01124">
    <property type="entry name" value="HTH_ARAC_FAMILY_2"/>
    <property type="match status" value="1"/>
</dbReference>
<evidence type="ECO:0000313" key="11">
    <source>
        <dbReference type="EMBL" id="SFM21217.1"/>
    </source>
</evidence>
<evidence type="ECO:0000256" key="8">
    <source>
        <dbReference type="PROSITE-ProRule" id="PRU00169"/>
    </source>
</evidence>
<dbReference type="PANTHER" id="PTHR42713:SF3">
    <property type="entry name" value="TRANSCRIPTIONAL REGULATORY PROTEIN HPTR"/>
    <property type="match status" value="1"/>
</dbReference>
<protein>
    <submittedName>
        <fullName evidence="11">Two-component system, response regulator YesN</fullName>
    </submittedName>
</protein>
<dbReference type="AlphaFoldDB" id="A0A1I4P116"/>
<dbReference type="GO" id="GO:0005737">
    <property type="term" value="C:cytoplasm"/>
    <property type="evidence" value="ECO:0007669"/>
    <property type="project" value="UniProtKB-SubCell"/>
</dbReference>
<keyword evidence="3 8" id="KW-0597">Phosphoprotein</keyword>
<dbReference type="EMBL" id="FOTR01000010">
    <property type="protein sequence ID" value="SFM21217.1"/>
    <property type="molecule type" value="Genomic_DNA"/>
</dbReference>
<feature type="domain" description="Response regulatory" evidence="10">
    <location>
        <begin position="3"/>
        <end position="120"/>
    </location>
</feature>
<accession>A0A1I4P116</accession>
<dbReference type="OrthoDB" id="9794370at2"/>
<dbReference type="SMART" id="SM00448">
    <property type="entry name" value="REC"/>
    <property type="match status" value="1"/>
</dbReference>
<feature type="modified residue" description="4-aspartylphosphate" evidence="8">
    <location>
        <position position="55"/>
    </location>
</feature>
<dbReference type="InterPro" id="IPR011006">
    <property type="entry name" value="CheY-like_superfamily"/>
</dbReference>
<dbReference type="Pfam" id="PF12833">
    <property type="entry name" value="HTH_18"/>
    <property type="match status" value="1"/>
</dbReference>
<dbReference type="STRING" id="334253.SAMN04487943_1102"/>
<dbReference type="RefSeq" id="WP_091484729.1">
    <property type="nucleotide sequence ID" value="NZ_FOTR01000010.1"/>
</dbReference>
<dbReference type="InterPro" id="IPR009057">
    <property type="entry name" value="Homeodomain-like_sf"/>
</dbReference>
<dbReference type="SMART" id="SM00342">
    <property type="entry name" value="HTH_ARAC"/>
    <property type="match status" value="1"/>
</dbReference>
<evidence type="ECO:0000259" key="10">
    <source>
        <dbReference type="PROSITE" id="PS50110"/>
    </source>
</evidence>
<keyword evidence="12" id="KW-1185">Reference proteome</keyword>
<reference evidence="12" key="1">
    <citation type="submission" date="2016-10" db="EMBL/GenBank/DDBJ databases">
        <authorList>
            <person name="Varghese N."/>
            <person name="Submissions S."/>
        </authorList>
    </citation>
    <scope>NUCLEOTIDE SEQUENCE [LARGE SCALE GENOMIC DNA]</scope>
    <source>
        <strain evidence="12">CGMCC 1.4250</strain>
    </source>
</reference>
<dbReference type="PANTHER" id="PTHR42713">
    <property type="entry name" value="HISTIDINE KINASE-RELATED"/>
    <property type="match status" value="1"/>
</dbReference>
<organism evidence="11 12">
    <name type="scientific">Gracilibacillus orientalis</name>
    <dbReference type="NCBI Taxonomy" id="334253"/>
    <lineage>
        <taxon>Bacteria</taxon>
        <taxon>Bacillati</taxon>
        <taxon>Bacillota</taxon>
        <taxon>Bacilli</taxon>
        <taxon>Bacillales</taxon>
        <taxon>Bacillaceae</taxon>
        <taxon>Gracilibacillus</taxon>
    </lineage>
</organism>
<dbReference type="SUPFAM" id="SSF46689">
    <property type="entry name" value="Homeodomain-like"/>
    <property type="match status" value="1"/>
</dbReference>
<comment type="subcellular location">
    <subcellularLocation>
        <location evidence="1">Cytoplasm</location>
    </subcellularLocation>
</comment>
<gene>
    <name evidence="11" type="ORF">SAMN04487943_1102</name>
</gene>
<dbReference type="Gene3D" id="1.10.10.60">
    <property type="entry name" value="Homeodomain-like"/>
    <property type="match status" value="2"/>
</dbReference>
<evidence type="ECO:0000256" key="1">
    <source>
        <dbReference type="ARBA" id="ARBA00004496"/>
    </source>
</evidence>
<feature type="domain" description="HTH araC/xylS-type" evidence="9">
    <location>
        <begin position="435"/>
        <end position="510"/>
    </location>
</feature>
<dbReference type="Proteomes" id="UP000198565">
    <property type="component" value="Unassembled WGS sequence"/>
</dbReference>
<evidence type="ECO:0000256" key="2">
    <source>
        <dbReference type="ARBA" id="ARBA00022490"/>
    </source>
</evidence>
<dbReference type="InterPro" id="IPR018060">
    <property type="entry name" value="HTH_AraC"/>
</dbReference>
<evidence type="ECO:0000256" key="6">
    <source>
        <dbReference type="ARBA" id="ARBA00023125"/>
    </source>
</evidence>
<dbReference type="CDD" id="cd17536">
    <property type="entry name" value="REC_YesN-like"/>
    <property type="match status" value="1"/>
</dbReference>
<keyword evidence="6" id="KW-0238">DNA-binding</keyword>
<dbReference type="GO" id="GO:0003700">
    <property type="term" value="F:DNA-binding transcription factor activity"/>
    <property type="evidence" value="ECO:0007669"/>
    <property type="project" value="InterPro"/>
</dbReference>
<proteinExistence type="predicted"/>
<dbReference type="GO" id="GO:0000160">
    <property type="term" value="P:phosphorelay signal transduction system"/>
    <property type="evidence" value="ECO:0007669"/>
    <property type="project" value="UniProtKB-KW"/>
</dbReference>
<dbReference type="SUPFAM" id="SSF52172">
    <property type="entry name" value="CheY-like"/>
    <property type="match status" value="1"/>
</dbReference>
<dbReference type="InterPro" id="IPR001789">
    <property type="entry name" value="Sig_transdc_resp-reg_receiver"/>
</dbReference>
<dbReference type="GO" id="GO:0043565">
    <property type="term" value="F:sequence-specific DNA binding"/>
    <property type="evidence" value="ECO:0007669"/>
    <property type="project" value="InterPro"/>
</dbReference>
<name>A0A1I4P116_9BACI</name>